<evidence type="ECO:0000313" key="1">
    <source>
        <dbReference type="EMBL" id="POM64820.1"/>
    </source>
</evidence>
<evidence type="ECO:0008006" key="3">
    <source>
        <dbReference type="Google" id="ProtNLM"/>
    </source>
</evidence>
<accession>A0A2P4XGZ7</accession>
<comment type="caution">
    <text evidence="1">The sequence shown here is derived from an EMBL/GenBank/DDBJ whole genome shotgun (WGS) entry which is preliminary data.</text>
</comment>
<name>A0A2P4XGZ7_9STRA</name>
<dbReference type="OrthoDB" id="98112at2759"/>
<organism evidence="1 2">
    <name type="scientific">Phytophthora palmivora</name>
    <dbReference type="NCBI Taxonomy" id="4796"/>
    <lineage>
        <taxon>Eukaryota</taxon>
        <taxon>Sar</taxon>
        <taxon>Stramenopiles</taxon>
        <taxon>Oomycota</taxon>
        <taxon>Peronosporomycetes</taxon>
        <taxon>Peronosporales</taxon>
        <taxon>Peronosporaceae</taxon>
        <taxon>Phytophthora</taxon>
    </lineage>
</organism>
<keyword evidence="2" id="KW-1185">Reference proteome</keyword>
<protein>
    <recommendedName>
        <fullName evidence="3">Reverse transcriptase</fullName>
    </recommendedName>
</protein>
<dbReference type="AlphaFoldDB" id="A0A2P4XGZ7"/>
<sequence length="131" mass="14028">MALFAGNPKVRVHTDATDDGLCALEPALRQFIRCQNAVERHKAPNSINARELQSAVLVVLVWGPVWAQSIECGLLATTALQSAASRQNLQSPFTARGVPVLALLHGNGRPGVDNTMSDAGSRAWSTNHALY</sequence>
<dbReference type="EMBL" id="NCKW01011051">
    <property type="protein sequence ID" value="POM64820.1"/>
    <property type="molecule type" value="Genomic_DNA"/>
</dbReference>
<proteinExistence type="predicted"/>
<reference evidence="1 2" key="1">
    <citation type="journal article" date="2017" name="Genome Biol. Evol.">
        <title>Phytophthora megakarya and P. palmivora, closely related causal agents of cacao black pod rot, underwent increases in genome sizes and gene numbers by different mechanisms.</title>
        <authorList>
            <person name="Ali S.S."/>
            <person name="Shao J."/>
            <person name="Lary D.J."/>
            <person name="Kronmiller B."/>
            <person name="Shen D."/>
            <person name="Strem M.D."/>
            <person name="Amoako-Attah I."/>
            <person name="Akrofi A.Y."/>
            <person name="Begoude B.A."/>
            <person name="Ten Hoopen G.M."/>
            <person name="Coulibaly K."/>
            <person name="Kebe B.I."/>
            <person name="Melnick R.L."/>
            <person name="Guiltinan M.J."/>
            <person name="Tyler B.M."/>
            <person name="Meinhardt L.W."/>
            <person name="Bailey B.A."/>
        </authorList>
    </citation>
    <scope>NUCLEOTIDE SEQUENCE [LARGE SCALE GENOMIC DNA]</scope>
    <source>
        <strain evidence="2">sbr112.9</strain>
    </source>
</reference>
<evidence type="ECO:0000313" key="2">
    <source>
        <dbReference type="Proteomes" id="UP000237271"/>
    </source>
</evidence>
<gene>
    <name evidence="1" type="ORF">PHPALM_19621</name>
</gene>
<dbReference type="Proteomes" id="UP000237271">
    <property type="component" value="Unassembled WGS sequence"/>
</dbReference>